<dbReference type="GO" id="GO:0006122">
    <property type="term" value="P:mitochondrial electron transport, ubiquinol to cytochrome c"/>
    <property type="evidence" value="ECO:0007669"/>
    <property type="project" value="InterPro"/>
</dbReference>
<evidence type="ECO:0000256" key="9">
    <source>
        <dbReference type="ARBA" id="ARBA00023128"/>
    </source>
</evidence>
<evidence type="ECO:0000256" key="6">
    <source>
        <dbReference type="ARBA" id="ARBA00022792"/>
    </source>
</evidence>
<keyword evidence="7" id="KW-0249">Electron transport</keyword>
<evidence type="ECO:0000256" key="4">
    <source>
        <dbReference type="ARBA" id="ARBA00022660"/>
    </source>
</evidence>
<evidence type="ECO:0000256" key="7">
    <source>
        <dbReference type="ARBA" id="ARBA00022982"/>
    </source>
</evidence>
<dbReference type="EMBL" id="QUTI01024351">
    <property type="protein sequence ID" value="RLO06854.1"/>
    <property type="molecule type" value="Genomic_DNA"/>
</dbReference>
<keyword evidence="10" id="KW-0472">Membrane</keyword>
<dbReference type="PANTHER" id="PTHR12980">
    <property type="entry name" value="UBIQUINOL-CYTOCHROME C REDUCTASE COMPLEX, SUBUNIT X"/>
    <property type="match status" value="1"/>
</dbReference>
<evidence type="ECO:0000256" key="1">
    <source>
        <dbReference type="ARBA" id="ARBA00004434"/>
    </source>
</evidence>
<dbReference type="GO" id="GO:0045275">
    <property type="term" value="C:respiratory chain complex III"/>
    <property type="evidence" value="ECO:0007669"/>
    <property type="project" value="InterPro"/>
</dbReference>
<comment type="subcellular location">
    <subcellularLocation>
        <location evidence="1">Mitochondrion inner membrane</location>
        <topology evidence="1">Single-pass membrane protein</topology>
    </subcellularLocation>
</comment>
<dbReference type="SUPFAM" id="SSF81514">
    <property type="entry name" value="Subunit X (non-heme 7 kDa protein) of cytochrome bc1 complex (Ubiquinol-cytochrome c reductase)"/>
    <property type="match status" value="1"/>
</dbReference>
<keyword evidence="5" id="KW-0812">Transmembrane</keyword>
<reference evidence="11 12" key="1">
    <citation type="journal article" date="2018" name="J. Invertebr. Pathol.">
        <title>New genotyping method for the causative agent of crayfish plague (Aphanomyces astaci) based on whole genome data.</title>
        <authorList>
            <person name="Minardi D."/>
            <person name="Studholme D.J."/>
            <person name="van der Giezen M."/>
            <person name="Pretto T."/>
            <person name="Oidtmann B."/>
        </authorList>
    </citation>
    <scope>NUCLEOTIDE SEQUENCE [LARGE SCALE GENOMIC DNA]</scope>
    <source>
        <strain evidence="11 12">KB13</strain>
    </source>
</reference>
<evidence type="ECO:0008006" key="13">
    <source>
        <dbReference type="Google" id="ProtNLM"/>
    </source>
</evidence>
<evidence type="ECO:0000313" key="12">
    <source>
        <dbReference type="Proteomes" id="UP000275652"/>
    </source>
</evidence>
<dbReference type="AlphaFoldDB" id="A0A9X8DZT1"/>
<dbReference type="GO" id="GO:0005743">
    <property type="term" value="C:mitochondrial inner membrane"/>
    <property type="evidence" value="ECO:0007669"/>
    <property type="project" value="UniProtKB-SubCell"/>
</dbReference>
<dbReference type="Proteomes" id="UP000275652">
    <property type="component" value="Unassembled WGS sequence"/>
</dbReference>
<keyword evidence="3" id="KW-0813">Transport</keyword>
<keyword evidence="4" id="KW-0679">Respiratory chain</keyword>
<accession>A0A9X8DZT1</accession>
<dbReference type="InterPro" id="IPR008027">
    <property type="entry name" value="QCR9"/>
</dbReference>
<evidence type="ECO:0000256" key="10">
    <source>
        <dbReference type="ARBA" id="ARBA00023136"/>
    </source>
</evidence>
<evidence type="ECO:0000256" key="5">
    <source>
        <dbReference type="ARBA" id="ARBA00022692"/>
    </source>
</evidence>
<dbReference type="PANTHER" id="PTHR12980:SF0">
    <property type="entry name" value="CYTOCHROME B-C1 COMPLEX SUBUNIT 9"/>
    <property type="match status" value="1"/>
</dbReference>
<protein>
    <recommendedName>
        <fullName evidence="13">Cytochrome b-c1 complex subunit 9</fullName>
    </recommendedName>
</protein>
<comment type="caution">
    <text evidence="11">The sequence shown here is derived from an EMBL/GenBank/DDBJ whole genome shotgun (WGS) entry which is preliminary data.</text>
</comment>
<dbReference type="FunFam" id="1.20.5.260:FF:000001">
    <property type="entry name" value="Cytochrome b-c1 complex subunit 9"/>
    <property type="match status" value="1"/>
</dbReference>
<organism evidence="11 12">
    <name type="scientific">Aphanomyces astaci</name>
    <name type="common">Crayfish plague agent</name>
    <dbReference type="NCBI Taxonomy" id="112090"/>
    <lineage>
        <taxon>Eukaryota</taxon>
        <taxon>Sar</taxon>
        <taxon>Stramenopiles</taxon>
        <taxon>Oomycota</taxon>
        <taxon>Saprolegniomycetes</taxon>
        <taxon>Saprolegniales</taxon>
        <taxon>Verrucalvaceae</taxon>
        <taxon>Aphanomyces</taxon>
    </lineage>
</organism>
<keyword evidence="8" id="KW-1133">Transmembrane helix</keyword>
<sequence length="96" mass="10907">MFARRLINPVAVRAAQRSMSTKASSINGKGPFNVLYNTIMRNNVTYVSAVIAGTLVFEVVYGNVTSSIWESLNYGRLYHHIDWSQFKSDDDEEEEE</sequence>
<comment type="similarity">
    <text evidence="2">Belongs to the UQCR10/QCR9 family.</text>
</comment>
<proteinExistence type="inferred from homology"/>
<evidence type="ECO:0000256" key="8">
    <source>
        <dbReference type="ARBA" id="ARBA00022989"/>
    </source>
</evidence>
<gene>
    <name evidence="11" type="ORF">DYB28_003646</name>
</gene>
<keyword evidence="9" id="KW-0496">Mitochondrion</keyword>
<evidence type="ECO:0000256" key="3">
    <source>
        <dbReference type="ARBA" id="ARBA00022448"/>
    </source>
</evidence>
<name>A0A9X8DZT1_APHAT</name>
<evidence type="ECO:0000313" key="11">
    <source>
        <dbReference type="EMBL" id="RLO06854.1"/>
    </source>
</evidence>
<dbReference type="Pfam" id="PF05365">
    <property type="entry name" value="UCR_UQCRX_QCR9"/>
    <property type="match status" value="1"/>
</dbReference>
<keyword evidence="6" id="KW-0999">Mitochondrion inner membrane</keyword>
<evidence type="ECO:0000256" key="2">
    <source>
        <dbReference type="ARBA" id="ARBA00007856"/>
    </source>
</evidence>
<dbReference type="Gene3D" id="1.20.5.260">
    <property type="entry name" value="Cytochrome b-c1 complex subunit 9"/>
    <property type="match status" value="1"/>
</dbReference>
<dbReference type="InterPro" id="IPR036656">
    <property type="entry name" value="QCR9_sf"/>
</dbReference>